<dbReference type="Pfam" id="PF21056">
    <property type="entry name" value="ZSWIM1-3_RNaseH-like"/>
    <property type="match status" value="1"/>
</dbReference>
<dbReference type="AlphaFoldDB" id="A0A9J6F4U4"/>
<name>A0A9J6F4U4_RHIMP</name>
<dbReference type="EMBL" id="JABSTU010000001">
    <property type="protein sequence ID" value="KAH8041822.1"/>
    <property type="molecule type" value="Genomic_DNA"/>
</dbReference>
<protein>
    <recommendedName>
        <fullName evidence="1">ZSWIM1/3 RNaseH-like domain-containing protein</fullName>
    </recommendedName>
</protein>
<dbReference type="InterPro" id="IPR052579">
    <property type="entry name" value="Zinc_finger_SWIM"/>
</dbReference>
<reference evidence="2" key="1">
    <citation type="journal article" date="2020" name="Cell">
        <title>Large-Scale Comparative Analyses of Tick Genomes Elucidate Their Genetic Diversity and Vector Capacities.</title>
        <authorList>
            <consortium name="Tick Genome and Microbiome Consortium (TIGMIC)"/>
            <person name="Jia N."/>
            <person name="Wang J."/>
            <person name="Shi W."/>
            <person name="Du L."/>
            <person name="Sun Y."/>
            <person name="Zhan W."/>
            <person name="Jiang J.F."/>
            <person name="Wang Q."/>
            <person name="Zhang B."/>
            <person name="Ji P."/>
            <person name="Bell-Sakyi L."/>
            <person name="Cui X.M."/>
            <person name="Yuan T.T."/>
            <person name="Jiang B.G."/>
            <person name="Yang W.F."/>
            <person name="Lam T.T."/>
            <person name="Chang Q.C."/>
            <person name="Ding S.J."/>
            <person name="Wang X.J."/>
            <person name="Zhu J.G."/>
            <person name="Ruan X.D."/>
            <person name="Zhao L."/>
            <person name="Wei J.T."/>
            <person name="Ye R.Z."/>
            <person name="Que T.C."/>
            <person name="Du C.H."/>
            <person name="Zhou Y.H."/>
            <person name="Cheng J.X."/>
            <person name="Dai P.F."/>
            <person name="Guo W.B."/>
            <person name="Han X.H."/>
            <person name="Huang E.J."/>
            <person name="Li L.F."/>
            <person name="Wei W."/>
            <person name="Gao Y.C."/>
            <person name="Liu J.Z."/>
            <person name="Shao H.Z."/>
            <person name="Wang X."/>
            <person name="Wang C.C."/>
            <person name="Yang T.C."/>
            <person name="Huo Q.B."/>
            <person name="Li W."/>
            <person name="Chen H.Y."/>
            <person name="Chen S.E."/>
            <person name="Zhou L.G."/>
            <person name="Ni X.B."/>
            <person name="Tian J.H."/>
            <person name="Sheng Y."/>
            <person name="Liu T."/>
            <person name="Pan Y.S."/>
            <person name="Xia L.Y."/>
            <person name="Li J."/>
            <person name="Zhao F."/>
            <person name="Cao W.C."/>
        </authorList>
    </citation>
    <scope>NUCLEOTIDE SEQUENCE</scope>
    <source>
        <strain evidence="2">Rmic-2018</strain>
    </source>
</reference>
<organism evidence="2 3">
    <name type="scientific">Rhipicephalus microplus</name>
    <name type="common">Cattle tick</name>
    <name type="synonym">Boophilus microplus</name>
    <dbReference type="NCBI Taxonomy" id="6941"/>
    <lineage>
        <taxon>Eukaryota</taxon>
        <taxon>Metazoa</taxon>
        <taxon>Ecdysozoa</taxon>
        <taxon>Arthropoda</taxon>
        <taxon>Chelicerata</taxon>
        <taxon>Arachnida</taxon>
        <taxon>Acari</taxon>
        <taxon>Parasitiformes</taxon>
        <taxon>Ixodida</taxon>
        <taxon>Ixodoidea</taxon>
        <taxon>Ixodidae</taxon>
        <taxon>Rhipicephalinae</taxon>
        <taxon>Rhipicephalus</taxon>
        <taxon>Boophilus</taxon>
    </lineage>
</organism>
<evidence type="ECO:0000313" key="2">
    <source>
        <dbReference type="EMBL" id="KAH8041822.1"/>
    </source>
</evidence>
<evidence type="ECO:0000259" key="1">
    <source>
        <dbReference type="Pfam" id="PF21056"/>
    </source>
</evidence>
<proteinExistence type="predicted"/>
<gene>
    <name evidence="2" type="ORF">HPB51_018616</name>
</gene>
<reference evidence="2" key="2">
    <citation type="submission" date="2021-09" db="EMBL/GenBank/DDBJ databases">
        <authorList>
            <person name="Jia N."/>
            <person name="Wang J."/>
            <person name="Shi W."/>
            <person name="Du L."/>
            <person name="Sun Y."/>
            <person name="Zhan W."/>
            <person name="Jiang J."/>
            <person name="Wang Q."/>
            <person name="Zhang B."/>
            <person name="Ji P."/>
            <person name="Sakyi L.B."/>
            <person name="Cui X."/>
            <person name="Yuan T."/>
            <person name="Jiang B."/>
            <person name="Yang W."/>
            <person name="Lam T.T.-Y."/>
            <person name="Chang Q."/>
            <person name="Ding S."/>
            <person name="Wang X."/>
            <person name="Zhu J."/>
            <person name="Ruan X."/>
            <person name="Zhao L."/>
            <person name="Wei J."/>
            <person name="Que T."/>
            <person name="Du C."/>
            <person name="Cheng J."/>
            <person name="Dai P."/>
            <person name="Han X."/>
            <person name="Huang E."/>
            <person name="Gao Y."/>
            <person name="Liu J."/>
            <person name="Shao H."/>
            <person name="Ye R."/>
            <person name="Li L."/>
            <person name="Wei W."/>
            <person name="Wang X."/>
            <person name="Wang C."/>
            <person name="Huo Q."/>
            <person name="Li W."/>
            <person name="Guo W."/>
            <person name="Chen H."/>
            <person name="Chen S."/>
            <person name="Zhou L."/>
            <person name="Zhou L."/>
            <person name="Ni X."/>
            <person name="Tian J."/>
            <person name="Zhou Y."/>
            <person name="Sheng Y."/>
            <person name="Liu T."/>
            <person name="Pan Y."/>
            <person name="Xia L."/>
            <person name="Li J."/>
            <person name="Zhao F."/>
            <person name="Cao W."/>
        </authorList>
    </citation>
    <scope>NUCLEOTIDE SEQUENCE</scope>
    <source>
        <strain evidence="2">Rmic-2018</strain>
        <tissue evidence="2">Larvae</tissue>
    </source>
</reference>
<dbReference type="PANTHER" id="PTHR31569:SF4">
    <property type="entry name" value="SWIM-TYPE DOMAIN-CONTAINING PROTEIN"/>
    <property type="match status" value="1"/>
</dbReference>
<dbReference type="VEuPathDB" id="VectorBase:LOC119173576"/>
<accession>A0A9J6F4U4</accession>
<keyword evidence="3" id="KW-1185">Reference proteome</keyword>
<comment type="caution">
    <text evidence="2">The sequence shown here is derived from an EMBL/GenBank/DDBJ whole genome shotgun (WGS) entry which is preliminary data.</text>
</comment>
<sequence length="341" mass="39704">MANPRMICLQAQPHDRWCPRRKQPDYPRLQIRRSPVPLAADRTFKRGCSFNIYVAAENEGKFLEVRSLYLTHNHPVDQELFRHLPRQIKLAPELQSKACELMKMKANKMMVREQMKKESGRAVLFKDLSNIAAKDKLLQPRNDLPEVLCMLQEKHNATVHLLTDENGELQAVYFQDDVMKKSFLCWPEVIFIDATYKLLETRMSCFLVIIENGNEESEIVAVGLFSIEDADKLHWFFEEFKDLNVSWNSVRITMVDKDVKERSVIRELFPSSALRICAFHALQAFHREVSEQKLGITKSEQETALDIMQHMIYAKNDDYDELFALLQQTAAKGVVEYFTTN</sequence>
<evidence type="ECO:0000313" key="3">
    <source>
        <dbReference type="Proteomes" id="UP000821866"/>
    </source>
</evidence>
<dbReference type="InterPro" id="IPR048324">
    <property type="entry name" value="ZSWIM1-3_RNaseH-like"/>
</dbReference>
<feature type="domain" description="ZSWIM1/3 RNaseH-like" evidence="1">
    <location>
        <begin position="151"/>
        <end position="272"/>
    </location>
</feature>
<dbReference type="PANTHER" id="PTHR31569">
    <property type="entry name" value="SWIM-TYPE DOMAIN-CONTAINING PROTEIN"/>
    <property type="match status" value="1"/>
</dbReference>
<dbReference type="Proteomes" id="UP000821866">
    <property type="component" value="Chromosome 1"/>
</dbReference>